<name>A0A7J7DXA2_TRIWF</name>
<sequence length="119" mass="13793">MLSLVISYWTGRLQLPDESEEKLKAYNAEFLKEQIIDDLAKISFAANYLEINDLLDVSNQAIADRIKNRSVEYVRNLKFWGFDPKTDFWTKEEEEELRTSNAFAFEGVDPDDDDSQSSS</sequence>
<dbReference type="PANTHER" id="PTHR11165">
    <property type="entry name" value="SKP1"/>
    <property type="match status" value="1"/>
</dbReference>
<dbReference type="Gene3D" id="3.30.710.10">
    <property type="entry name" value="Potassium Channel Kv1.1, Chain A"/>
    <property type="match status" value="1"/>
</dbReference>
<dbReference type="InterPro" id="IPR011333">
    <property type="entry name" value="SKP1/BTB/POZ_sf"/>
</dbReference>
<dbReference type="GO" id="GO:0006511">
    <property type="term" value="P:ubiquitin-dependent protein catabolic process"/>
    <property type="evidence" value="ECO:0007669"/>
    <property type="project" value="InterPro"/>
</dbReference>
<proteinExistence type="predicted"/>
<gene>
    <name evidence="4" type="ORF">HS088_TW03G01065</name>
</gene>
<organism evidence="4 5">
    <name type="scientific">Tripterygium wilfordii</name>
    <name type="common">Thunder God vine</name>
    <dbReference type="NCBI Taxonomy" id="458696"/>
    <lineage>
        <taxon>Eukaryota</taxon>
        <taxon>Viridiplantae</taxon>
        <taxon>Streptophyta</taxon>
        <taxon>Embryophyta</taxon>
        <taxon>Tracheophyta</taxon>
        <taxon>Spermatophyta</taxon>
        <taxon>Magnoliopsida</taxon>
        <taxon>eudicotyledons</taxon>
        <taxon>Gunneridae</taxon>
        <taxon>Pentapetalae</taxon>
        <taxon>rosids</taxon>
        <taxon>fabids</taxon>
        <taxon>Celastrales</taxon>
        <taxon>Celastraceae</taxon>
        <taxon>Tripterygium</taxon>
    </lineage>
</organism>
<dbReference type="Pfam" id="PF01466">
    <property type="entry name" value="Skp1"/>
    <property type="match status" value="1"/>
</dbReference>
<evidence type="ECO:0000259" key="3">
    <source>
        <dbReference type="Pfam" id="PF01466"/>
    </source>
</evidence>
<keyword evidence="5" id="KW-1185">Reference proteome</keyword>
<comment type="caution">
    <text evidence="4">The sequence shown here is derived from an EMBL/GenBank/DDBJ whole genome shotgun (WGS) entry which is preliminary data.</text>
</comment>
<feature type="region of interest" description="Disordered" evidence="2">
    <location>
        <begin position="100"/>
        <end position="119"/>
    </location>
</feature>
<dbReference type="InterPro" id="IPR036296">
    <property type="entry name" value="SKP1-like_dim_sf"/>
</dbReference>
<accession>A0A7J7DXA2</accession>
<dbReference type="AlphaFoldDB" id="A0A7J7DXA2"/>
<evidence type="ECO:0000313" key="4">
    <source>
        <dbReference type="EMBL" id="KAF5750726.1"/>
    </source>
</evidence>
<dbReference type="OrthoDB" id="2342932at2759"/>
<comment type="pathway">
    <text evidence="1">Protein modification; protein ubiquitination.</text>
</comment>
<feature type="domain" description="SKP1 component dimerisation" evidence="3">
    <location>
        <begin position="53"/>
        <end position="102"/>
    </location>
</feature>
<dbReference type="InterPro" id="IPR016072">
    <property type="entry name" value="Skp1_comp_dimer"/>
</dbReference>
<dbReference type="EMBL" id="JAAARO010000003">
    <property type="protein sequence ID" value="KAF5750726.1"/>
    <property type="molecule type" value="Genomic_DNA"/>
</dbReference>
<protein>
    <submittedName>
        <fullName evidence="4">SKP1</fullName>
    </submittedName>
</protein>
<evidence type="ECO:0000256" key="2">
    <source>
        <dbReference type="SAM" id="MobiDB-lite"/>
    </source>
</evidence>
<evidence type="ECO:0000256" key="1">
    <source>
        <dbReference type="ARBA" id="ARBA00004906"/>
    </source>
</evidence>
<dbReference type="Proteomes" id="UP000593562">
    <property type="component" value="Unassembled WGS sequence"/>
</dbReference>
<dbReference type="SUPFAM" id="SSF81382">
    <property type="entry name" value="Skp1 dimerisation domain-like"/>
    <property type="match status" value="1"/>
</dbReference>
<dbReference type="InterPro" id="IPR016897">
    <property type="entry name" value="SKP1"/>
</dbReference>
<evidence type="ECO:0000313" key="5">
    <source>
        <dbReference type="Proteomes" id="UP000593562"/>
    </source>
</evidence>
<reference evidence="4 5" key="1">
    <citation type="journal article" date="2020" name="Nat. Commun.">
        <title>Genome of Tripterygium wilfordii and identification of cytochrome P450 involved in triptolide biosynthesis.</title>
        <authorList>
            <person name="Tu L."/>
            <person name="Su P."/>
            <person name="Zhang Z."/>
            <person name="Gao L."/>
            <person name="Wang J."/>
            <person name="Hu T."/>
            <person name="Zhou J."/>
            <person name="Zhang Y."/>
            <person name="Zhao Y."/>
            <person name="Liu Y."/>
            <person name="Song Y."/>
            <person name="Tong Y."/>
            <person name="Lu Y."/>
            <person name="Yang J."/>
            <person name="Xu C."/>
            <person name="Jia M."/>
            <person name="Peters R.J."/>
            <person name="Huang L."/>
            <person name="Gao W."/>
        </authorList>
    </citation>
    <scope>NUCLEOTIDE SEQUENCE [LARGE SCALE GENOMIC DNA]</scope>
    <source>
        <strain evidence="5">cv. XIE 37</strain>
        <tissue evidence="4">Leaf</tissue>
    </source>
</reference>
<dbReference type="InParanoid" id="A0A7J7DXA2"/>
<feature type="compositionally biased region" description="Acidic residues" evidence="2">
    <location>
        <begin position="108"/>
        <end position="119"/>
    </location>
</feature>